<dbReference type="EMBL" id="CP104013">
    <property type="protein sequence ID" value="UYP43928.1"/>
    <property type="molecule type" value="Genomic_DNA"/>
</dbReference>
<accession>A0ABY6HK78</accession>
<protein>
    <recommendedName>
        <fullName evidence="5">Leucine-rich repeat domain-containing protein</fullName>
    </recommendedName>
</protein>
<name>A0ABY6HK78_9ARCH</name>
<evidence type="ECO:0000256" key="1">
    <source>
        <dbReference type="ARBA" id="ARBA00022614"/>
    </source>
</evidence>
<dbReference type="Pfam" id="PF13855">
    <property type="entry name" value="LRR_8"/>
    <property type="match status" value="1"/>
</dbReference>
<organism evidence="3 4">
    <name type="scientific">Candidatus Lokiarchaeum ossiferum</name>
    <dbReference type="NCBI Taxonomy" id="2951803"/>
    <lineage>
        <taxon>Archaea</taxon>
        <taxon>Promethearchaeati</taxon>
        <taxon>Promethearchaeota</taxon>
        <taxon>Promethearchaeia</taxon>
        <taxon>Promethearchaeales</taxon>
        <taxon>Promethearchaeaceae</taxon>
        <taxon>Candidatus Lokiarchaeum</taxon>
    </lineage>
</organism>
<gene>
    <name evidence="3" type="ORF">NEF87_000213</name>
</gene>
<dbReference type="Gene3D" id="3.80.10.10">
    <property type="entry name" value="Ribonuclease Inhibitor"/>
    <property type="match status" value="1"/>
</dbReference>
<sequence length="304" mass="35947">MEQYSQNLKKYTYQCLLCGEIFHKKSKKCKCRTVSLKWNRFSIFHEMIGVEYLLISKNNKWILFEEYQNADNLLNPSEIYQIKQNRKKIIIDLAKEKEKTFAKRKAKIKNSNNEPIHNYYGEPLYASQIEFLDKIESILGFPIPKKTVLRYNSIGFKSSNGYILHLSLYRCGLEEIPSSIRNLTKLRSLYLRTNKITKIPDILFSISSLRILYLLDNQISELSKDINNLKKLEELNLGMNQLKSLPEQLLSLKKLKLLTLSCNELTFLPVELLLMQSVERIYVNGNKLEQFCQEQYFNNFWKRT</sequence>
<dbReference type="SUPFAM" id="SSF52058">
    <property type="entry name" value="L domain-like"/>
    <property type="match status" value="1"/>
</dbReference>
<dbReference type="InterPro" id="IPR032675">
    <property type="entry name" value="LRR_dom_sf"/>
</dbReference>
<evidence type="ECO:0008006" key="5">
    <source>
        <dbReference type="Google" id="ProtNLM"/>
    </source>
</evidence>
<evidence type="ECO:0000313" key="4">
    <source>
        <dbReference type="Proteomes" id="UP001208689"/>
    </source>
</evidence>
<dbReference type="Proteomes" id="UP001208689">
    <property type="component" value="Chromosome"/>
</dbReference>
<dbReference type="InterPro" id="IPR050216">
    <property type="entry name" value="LRR_domain-containing"/>
</dbReference>
<dbReference type="PROSITE" id="PS51450">
    <property type="entry name" value="LRR"/>
    <property type="match status" value="3"/>
</dbReference>
<evidence type="ECO:0000256" key="2">
    <source>
        <dbReference type="ARBA" id="ARBA00022737"/>
    </source>
</evidence>
<evidence type="ECO:0000313" key="3">
    <source>
        <dbReference type="EMBL" id="UYP43928.1"/>
    </source>
</evidence>
<keyword evidence="2" id="KW-0677">Repeat</keyword>
<keyword evidence="4" id="KW-1185">Reference proteome</keyword>
<keyword evidence="1" id="KW-0433">Leucine-rich repeat</keyword>
<dbReference type="SMART" id="SM00369">
    <property type="entry name" value="LRR_TYP"/>
    <property type="match status" value="3"/>
</dbReference>
<dbReference type="InterPro" id="IPR003591">
    <property type="entry name" value="Leu-rich_rpt_typical-subtyp"/>
</dbReference>
<dbReference type="PANTHER" id="PTHR48051:SF1">
    <property type="entry name" value="RAS SUPPRESSOR PROTEIN 1"/>
    <property type="match status" value="1"/>
</dbReference>
<dbReference type="InterPro" id="IPR001611">
    <property type="entry name" value="Leu-rich_rpt"/>
</dbReference>
<reference evidence="3" key="1">
    <citation type="submission" date="2022-09" db="EMBL/GenBank/DDBJ databases">
        <title>Actin cytoskeleton and complex cell architecture in an #Asgard archaeon.</title>
        <authorList>
            <person name="Ponce Toledo R.I."/>
            <person name="Schleper C."/>
            <person name="Rodrigues Oliveira T."/>
            <person name="Wollweber F."/>
            <person name="Xu J."/>
            <person name="Rittmann S."/>
            <person name="Klingl A."/>
            <person name="Pilhofer M."/>
        </authorList>
    </citation>
    <scope>NUCLEOTIDE SEQUENCE</scope>
    <source>
        <strain evidence="3">B-35</strain>
    </source>
</reference>
<proteinExistence type="predicted"/>
<dbReference type="PANTHER" id="PTHR48051">
    <property type="match status" value="1"/>
</dbReference>